<organism evidence="1 2">
    <name type="scientific">Gigaspora margarita</name>
    <dbReference type="NCBI Taxonomy" id="4874"/>
    <lineage>
        <taxon>Eukaryota</taxon>
        <taxon>Fungi</taxon>
        <taxon>Fungi incertae sedis</taxon>
        <taxon>Mucoromycota</taxon>
        <taxon>Glomeromycotina</taxon>
        <taxon>Glomeromycetes</taxon>
        <taxon>Diversisporales</taxon>
        <taxon>Gigasporaceae</taxon>
        <taxon>Gigaspora</taxon>
    </lineage>
</organism>
<dbReference type="Proteomes" id="UP000789901">
    <property type="component" value="Unassembled WGS sequence"/>
</dbReference>
<proteinExistence type="predicted"/>
<evidence type="ECO:0000313" key="2">
    <source>
        <dbReference type="Proteomes" id="UP000789901"/>
    </source>
</evidence>
<protein>
    <submittedName>
        <fullName evidence="1">31945_t:CDS:1</fullName>
    </submittedName>
</protein>
<keyword evidence="2" id="KW-1185">Reference proteome</keyword>
<name>A0ABN7VPD2_GIGMA</name>
<sequence length="79" mass="8847">MVFDIIRSTIKNRGFDKYLATYLLGHLGNTVCNYRVGERYLSRDLASIVTTGCSAGSVKSHKLYKSSNRSEINTEKVAK</sequence>
<comment type="caution">
    <text evidence="1">The sequence shown here is derived from an EMBL/GenBank/DDBJ whole genome shotgun (WGS) entry which is preliminary data.</text>
</comment>
<feature type="non-terminal residue" evidence="1">
    <location>
        <position position="79"/>
    </location>
</feature>
<gene>
    <name evidence="1" type="ORF">GMARGA_LOCUS21042</name>
</gene>
<evidence type="ECO:0000313" key="1">
    <source>
        <dbReference type="EMBL" id="CAG8789692.1"/>
    </source>
</evidence>
<accession>A0ABN7VPD2</accession>
<reference evidence="1 2" key="1">
    <citation type="submission" date="2021-06" db="EMBL/GenBank/DDBJ databases">
        <authorList>
            <person name="Kallberg Y."/>
            <person name="Tangrot J."/>
            <person name="Rosling A."/>
        </authorList>
    </citation>
    <scope>NUCLEOTIDE SEQUENCE [LARGE SCALE GENOMIC DNA]</scope>
    <source>
        <strain evidence="1 2">120-4 pot B 10/14</strain>
    </source>
</reference>
<dbReference type="EMBL" id="CAJVQB010019047">
    <property type="protein sequence ID" value="CAG8789692.1"/>
    <property type="molecule type" value="Genomic_DNA"/>
</dbReference>